<dbReference type="CDD" id="cd04301">
    <property type="entry name" value="NAT_SF"/>
    <property type="match status" value="1"/>
</dbReference>
<name>A0ABS2A7U0_9ACTN</name>
<dbReference type="RefSeq" id="WP_203375756.1">
    <property type="nucleotide sequence ID" value="NZ_JAENHP010000002.1"/>
</dbReference>
<dbReference type="InterPro" id="IPR000182">
    <property type="entry name" value="GNAT_dom"/>
</dbReference>
<evidence type="ECO:0000313" key="5">
    <source>
        <dbReference type="Proteomes" id="UP000632138"/>
    </source>
</evidence>
<gene>
    <name evidence="4" type="ORF">JIG36_10120</name>
</gene>
<dbReference type="InterPro" id="IPR016181">
    <property type="entry name" value="Acyl_CoA_acyltransferase"/>
</dbReference>
<dbReference type="SUPFAM" id="SSF55729">
    <property type="entry name" value="Acyl-CoA N-acyltransferases (Nat)"/>
    <property type="match status" value="1"/>
</dbReference>
<keyword evidence="5" id="KW-1185">Reference proteome</keyword>
<feature type="domain" description="N-acetyltransferase" evidence="3">
    <location>
        <begin position="2"/>
        <end position="165"/>
    </location>
</feature>
<organism evidence="4 5">
    <name type="scientific">Paractinoplanes ovalisporus</name>
    <dbReference type="NCBI Taxonomy" id="2810368"/>
    <lineage>
        <taxon>Bacteria</taxon>
        <taxon>Bacillati</taxon>
        <taxon>Actinomycetota</taxon>
        <taxon>Actinomycetes</taxon>
        <taxon>Micromonosporales</taxon>
        <taxon>Micromonosporaceae</taxon>
        <taxon>Paractinoplanes</taxon>
    </lineage>
</organism>
<dbReference type="InterPro" id="IPR050832">
    <property type="entry name" value="Bact_Acetyltransf"/>
</dbReference>
<evidence type="ECO:0000256" key="1">
    <source>
        <dbReference type="ARBA" id="ARBA00022679"/>
    </source>
</evidence>
<keyword evidence="2" id="KW-0012">Acyltransferase</keyword>
<proteinExistence type="predicted"/>
<evidence type="ECO:0000313" key="4">
    <source>
        <dbReference type="EMBL" id="MBM2615911.1"/>
    </source>
</evidence>
<accession>A0ABS2A7U0</accession>
<protein>
    <submittedName>
        <fullName evidence="4">GNAT family N-acetyltransferase</fullName>
    </submittedName>
</protein>
<evidence type="ECO:0000256" key="2">
    <source>
        <dbReference type="ARBA" id="ARBA00023315"/>
    </source>
</evidence>
<reference evidence="4 5" key="1">
    <citation type="submission" date="2021-01" db="EMBL/GenBank/DDBJ databases">
        <title>Actinoplanes sp. nov. LDG1-06 isolated from lichen.</title>
        <authorList>
            <person name="Saeng-In P."/>
            <person name="Phongsopitanun W."/>
            <person name="Kanchanasin P."/>
            <person name="Yuki M."/>
            <person name="Kudo T."/>
            <person name="Ohkuma M."/>
            <person name="Tanasupawat S."/>
        </authorList>
    </citation>
    <scope>NUCLEOTIDE SEQUENCE [LARGE SCALE GENOMIC DNA]</scope>
    <source>
        <strain evidence="4 5">LDG1-06</strain>
    </source>
</reference>
<dbReference type="PANTHER" id="PTHR43877">
    <property type="entry name" value="AMINOALKYLPHOSPHONATE N-ACETYLTRANSFERASE-RELATED-RELATED"/>
    <property type="match status" value="1"/>
</dbReference>
<dbReference type="Pfam" id="PF00583">
    <property type="entry name" value="Acetyltransf_1"/>
    <property type="match status" value="1"/>
</dbReference>
<sequence length="174" mass="19197">MLTVRPARNGDLPAVAEVHIAARNGYLRDVQTAEQLASWAVTVRGKYVPALLTDPARALLVAELDGEVVGLALTGPPHDETADPAAVGELWQIHVRPDRHRRGIGQALHAACVNEWRRRGVREAHVEVWEANEGGRRFYDRLGYRFDARTRPAYGDTWYIRLVADLSTGGAAAD</sequence>
<comment type="caution">
    <text evidence="4">The sequence shown here is derived from an EMBL/GenBank/DDBJ whole genome shotgun (WGS) entry which is preliminary data.</text>
</comment>
<keyword evidence="1" id="KW-0808">Transferase</keyword>
<evidence type="ECO:0000259" key="3">
    <source>
        <dbReference type="PROSITE" id="PS51186"/>
    </source>
</evidence>
<dbReference type="Gene3D" id="3.40.630.30">
    <property type="match status" value="1"/>
</dbReference>
<dbReference type="Proteomes" id="UP000632138">
    <property type="component" value="Unassembled WGS sequence"/>
</dbReference>
<dbReference type="PROSITE" id="PS51186">
    <property type="entry name" value="GNAT"/>
    <property type="match status" value="1"/>
</dbReference>
<dbReference type="EMBL" id="JAENHP010000002">
    <property type="protein sequence ID" value="MBM2615911.1"/>
    <property type="molecule type" value="Genomic_DNA"/>
</dbReference>